<evidence type="ECO:0000313" key="1">
    <source>
        <dbReference type="EMBL" id="MCI32061.1"/>
    </source>
</evidence>
<proteinExistence type="predicted"/>
<feature type="non-terminal residue" evidence="1">
    <location>
        <position position="107"/>
    </location>
</feature>
<protein>
    <submittedName>
        <fullName evidence="1">Uncharacterized protein</fullName>
    </submittedName>
</protein>
<organism evidence="1 2">
    <name type="scientific">Trifolium medium</name>
    <dbReference type="NCBI Taxonomy" id="97028"/>
    <lineage>
        <taxon>Eukaryota</taxon>
        <taxon>Viridiplantae</taxon>
        <taxon>Streptophyta</taxon>
        <taxon>Embryophyta</taxon>
        <taxon>Tracheophyta</taxon>
        <taxon>Spermatophyta</taxon>
        <taxon>Magnoliopsida</taxon>
        <taxon>eudicotyledons</taxon>
        <taxon>Gunneridae</taxon>
        <taxon>Pentapetalae</taxon>
        <taxon>rosids</taxon>
        <taxon>fabids</taxon>
        <taxon>Fabales</taxon>
        <taxon>Fabaceae</taxon>
        <taxon>Papilionoideae</taxon>
        <taxon>50 kb inversion clade</taxon>
        <taxon>NPAAA clade</taxon>
        <taxon>Hologalegina</taxon>
        <taxon>IRL clade</taxon>
        <taxon>Trifolieae</taxon>
        <taxon>Trifolium</taxon>
    </lineage>
</organism>
<keyword evidence="2" id="KW-1185">Reference proteome</keyword>
<reference evidence="1 2" key="1">
    <citation type="journal article" date="2018" name="Front. Plant Sci.">
        <title>Red Clover (Trifolium pratense) and Zigzag Clover (T. medium) - A Picture of Genomic Similarities and Differences.</title>
        <authorList>
            <person name="Dluhosova J."/>
            <person name="Istvanek J."/>
            <person name="Nedelnik J."/>
            <person name="Repkova J."/>
        </authorList>
    </citation>
    <scope>NUCLEOTIDE SEQUENCE [LARGE SCALE GENOMIC DNA]</scope>
    <source>
        <strain evidence="2">cv. 10/8</strain>
        <tissue evidence="1">Leaf</tissue>
    </source>
</reference>
<comment type="caution">
    <text evidence="1">The sequence shown here is derived from an EMBL/GenBank/DDBJ whole genome shotgun (WGS) entry which is preliminary data.</text>
</comment>
<evidence type="ECO:0000313" key="2">
    <source>
        <dbReference type="Proteomes" id="UP000265520"/>
    </source>
</evidence>
<dbReference type="AlphaFoldDB" id="A0A392R636"/>
<accession>A0A392R636</accession>
<sequence length="107" mass="12318">MPLGDEPVSFTTMVRGREIRYDRDAINAYLGRLFTLPHGEELCAFQKQLSRGNWDIPLMTRTLLRRNGGFEYSAAQNPLRVLRDEMATFTQLLLLLVLHNIQPCSHT</sequence>
<dbReference type="EMBL" id="LXQA010192372">
    <property type="protein sequence ID" value="MCI32061.1"/>
    <property type="molecule type" value="Genomic_DNA"/>
</dbReference>
<name>A0A392R636_9FABA</name>
<dbReference type="Proteomes" id="UP000265520">
    <property type="component" value="Unassembled WGS sequence"/>
</dbReference>